<accession>A0A1Y2I942</accession>
<sequence>MSVYPDPLISYAYGDALWATDPAEKGPDSQNLDWYVVHVAIAELAPQTHGVVASLIVTTQSGINRCAFNSTPVISIRLTCYTYIDIGENTRTVTLRDTATVPWAIHHLRFRSRGDFWDCVYALAEAKGQVEARRKEIDVSLRKVIDTFPVVTRPQPDNVGSSDADDYKSDGSTIGKEGFAASNDVGAVDGSV</sequence>
<dbReference type="AlphaFoldDB" id="A0A1Y2I942"/>
<protein>
    <submittedName>
        <fullName evidence="2">Uncharacterized protein</fullName>
    </submittedName>
</protein>
<evidence type="ECO:0000256" key="1">
    <source>
        <dbReference type="SAM" id="MobiDB-lite"/>
    </source>
</evidence>
<dbReference type="Proteomes" id="UP000193067">
    <property type="component" value="Unassembled WGS sequence"/>
</dbReference>
<dbReference type="OrthoDB" id="10476660at2759"/>
<evidence type="ECO:0000313" key="3">
    <source>
        <dbReference type="Proteomes" id="UP000193067"/>
    </source>
</evidence>
<organism evidence="2 3">
    <name type="scientific">Trametes coccinea (strain BRFM310)</name>
    <name type="common">Pycnoporus coccineus</name>
    <dbReference type="NCBI Taxonomy" id="1353009"/>
    <lineage>
        <taxon>Eukaryota</taxon>
        <taxon>Fungi</taxon>
        <taxon>Dikarya</taxon>
        <taxon>Basidiomycota</taxon>
        <taxon>Agaricomycotina</taxon>
        <taxon>Agaricomycetes</taxon>
        <taxon>Polyporales</taxon>
        <taxon>Polyporaceae</taxon>
        <taxon>Trametes</taxon>
    </lineage>
</organism>
<feature type="region of interest" description="Disordered" evidence="1">
    <location>
        <begin position="154"/>
        <end position="179"/>
    </location>
</feature>
<gene>
    <name evidence="2" type="ORF">PYCCODRAFT_1472637</name>
</gene>
<proteinExistence type="predicted"/>
<evidence type="ECO:0000313" key="2">
    <source>
        <dbReference type="EMBL" id="OSC96421.1"/>
    </source>
</evidence>
<dbReference type="EMBL" id="KZ084183">
    <property type="protein sequence ID" value="OSC96421.1"/>
    <property type="molecule type" value="Genomic_DNA"/>
</dbReference>
<reference evidence="2 3" key="1">
    <citation type="journal article" date="2015" name="Biotechnol. Biofuels">
        <title>Enhanced degradation of softwood versus hardwood by the white-rot fungus Pycnoporus coccineus.</title>
        <authorList>
            <person name="Couturier M."/>
            <person name="Navarro D."/>
            <person name="Chevret D."/>
            <person name="Henrissat B."/>
            <person name="Piumi F."/>
            <person name="Ruiz-Duenas F.J."/>
            <person name="Martinez A.T."/>
            <person name="Grigoriev I.V."/>
            <person name="Riley R."/>
            <person name="Lipzen A."/>
            <person name="Berrin J.G."/>
            <person name="Master E.R."/>
            <person name="Rosso M.N."/>
        </authorList>
    </citation>
    <scope>NUCLEOTIDE SEQUENCE [LARGE SCALE GENOMIC DNA]</scope>
    <source>
        <strain evidence="2 3">BRFM310</strain>
    </source>
</reference>
<name>A0A1Y2I942_TRAC3</name>
<keyword evidence="3" id="KW-1185">Reference proteome</keyword>